<dbReference type="InterPro" id="IPR018247">
    <property type="entry name" value="EF_Hand_1_Ca_BS"/>
</dbReference>
<evidence type="ECO:0000313" key="4">
    <source>
        <dbReference type="Proteomes" id="UP000473278"/>
    </source>
</evidence>
<keyword evidence="1" id="KW-0812">Transmembrane</keyword>
<gene>
    <name evidence="3" type="ORF">G3570_13290</name>
</gene>
<dbReference type="PANTHER" id="PTHR34978:SF3">
    <property type="entry name" value="SLR0241 PROTEIN"/>
    <property type="match status" value="1"/>
</dbReference>
<dbReference type="AlphaFoldDB" id="A0A6M1T4C8"/>
<dbReference type="PROSITE" id="PS00018">
    <property type="entry name" value="EF_HAND_1"/>
    <property type="match status" value="1"/>
</dbReference>
<organism evidence="3 4">
    <name type="scientific">Halalkalibaculum roseum</name>
    <dbReference type="NCBI Taxonomy" id="2709311"/>
    <lineage>
        <taxon>Bacteria</taxon>
        <taxon>Pseudomonadati</taxon>
        <taxon>Balneolota</taxon>
        <taxon>Balneolia</taxon>
        <taxon>Balneolales</taxon>
        <taxon>Balneolaceae</taxon>
        <taxon>Halalkalibaculum</taxon>
    </lineage>
</organism>
<dbReference type="InterPro" id="IPR052173">
    <property type="entry name" value="Beta-lactam_resp_regulator"/>
</dbReference>
<evidence type="ECO:0000259" key="2">
    <source>
        <dbReference type="Pfam" id="PF05569"/>
    </source>
</evidence>
<keyword evidence="4" id="KW-1185">Reference proteome</keyword>
<dbReference type="Proteomes" id="UP000473278">
    <property type="component" value="Unassembled WGS sequence"/>
</dbReference>
<dbReference type="SUPFAM" id="SSF82185">
    <property type="entry name" value="Histone H3 K4-specific methyltransferase SET7/9 N-terminal domain"/>
    <property type="match status" value="1"/>
</dbReference>
<evidence type="ECO:0000256" key="1">
    <source>
        <dbReference type="SAM" id="Phobius"/>
    </source>
</evidence>
<protein>
    <recommendedName>
        <fullName evidence="2">Peptidase M56 domain-containing protein</fullName>
    </recommendedName>
</protein>
<name>A0A6M1T4C8_9BACT</name>
<sequence length="489" mass="56093">MIIYLFKSTLLLGLLYVLYRLMLENEKMHRFNRFFLLLALIFGLTAPLISFEIHPDQTIAGIEIQQMERVGNAPAEAVSNSVEPLITPDKNAKPRAEITPLAAEEPGWPFSALEILLGLYVLVTYFLLIRFAGGLLEIWNKIKAGNLEKAGPANLVLLDGSVTPQSFFKYIFLEKESFKNGKIEPEILDHELTHVRQLHSLDVLFIEFLKVIFWFNPFMYLYKHAIQLNHEFIADESVISNSSSISDYQDLLIRVSSGNKQMSTTSGISYSLTKKRMKMMAKKFSAFRSGSKGIFLLPLILSFSLMFCTQSKEKSYPHKVSGSTDKLYTNVNLYVNPQRSDELNIEQRGMGIRYDSAGNPFTGTQQFRDVNNDQLLSESEYVDGILKSTTAYHDDGSLKLKYEYGYVGQKFKTTKHYNEDGLMIEEWVNPTSTDSLGYIKQWHPNGQLKYEAYYIENLQYQGLMTLYDKQGNIIEQERYENGELIEKIK</sequence>
<accession>A0A6M1T4C8</accession>
<proteinExistence type="predicted"/>
<keyword evidence="1" id="KW-1133">Transmembrane helix</keyword>
<dbReference type="EMBL" id="JAALLT010000004">
    <property type="protein sequence ID" value="NGP77617.1"/>
    <property type="molecule type" value="Genomic_DNA"/>
</dbReference>
<feature type="transmembrane region" description="Helical" evidence="1">
    <location>
        <begin position="6"/>
        <end position="22"/>
    </location>
</feature>
<evidence type="ECO:0000313" key="3">
    <source>
        <dbReference type="EMBL" id="NGP77617.1"/>
    </source>
</evidence>
<keyword evidence="1" id="KW-0472">Membrane</keyword>
<feature type="transmembrane region" description="Helical" evidence="1">
    <location>
        <begin position="285"/>
        <end position="307"/>
    </location>
</feature>
<dbReference type="PANTHER" id="PTHR34978">
    <property type="entry name" value="POSSIBLE SENSOR-TRANSDUCER PROTEIN BLAR"/>
    <property type="match status" value="1"/>
</dbReference>
<comment type="caution">
    <text evidence="3">The sequence shown here is derived from an EMBL/GenBank/DDBJ whole genome shotgun (WGS) entry which is preliminary data.</text>
</comment>
<reference evidence="3 4" key="1">
    <citation type="submission" date="2020-02" db="EMBL/GenBank/DDBJ databases">
        <title>Balneolaceae bacterium YR4-1, complete genome.</title>
        <authorList>
            <person name="Li Y."/>
            <person name="Wu S."/>
        </authorList>
    </citation>
    <scope>NUCLEOTIDE SEQUENCE [LARGE SCALE GENOMIC DNA]</scope>
    <source>
        <strain evidence="3 4">YR4-1</strain>
    </source>
</reference>
<dbReference type="InterPro" id="IPR008756">
    <property type="entry name" value="Peptidase_M56"/>
</dbReference>
<feature type="domain" description="Peptidase M56" evidence="2">
    <location>
        <begin position="187"/>
        <end position="278"/>
    </location>
</feature>
<dbReference type="Pfam" id="PF05569">
    <property type="entry name" value="Peptidase_M56"/>
    <property type="match status" value="1"/>
</dbReference>
<feature type="transmembrane region" description="Helical" evidence="1">
    <location>
        <begin position="115"/>
        <end position="139"/>
    </location>
</feature>
<feature type="transmembrane region" description="Helical" evidence="1">
    <location>
        <begin position="34"/>
        <end position="51"/>
    </location>
</feature>
<dbReference type="Gene3D" id="3.90.930.1">
    <property type="match status" value="1"/>
</dbReference>